<keyword evidence="5" id="KW-1185">Reference proteome</keyword>
<gene>
    <name evidence="4" type="ORF">H8B06_13845</name>
</gene>
<name>A0ABR7YRF8_9SPHI</name>
<keyword evidence="2" id="KW-0812">Transmembrane</keyword>
<dbReference type="InterPro" id="IPR006665">
    <property type="entry name" value="OmpA-like"/>
</dbReference>
<feature type="transmembrane region" description="Helical" evidence="2">
    <location>
        <begin position="299"/>
        <end position="317"/>
    </location>
</feature>
<evidence type="ECO:0000313" key="4">
    <source>
        <dbReference type="EMBL" id="MBD1433916.1"/>
    </source>
</evidence>
<feature type="domain" description="OmpA-like" evidence="3">
    <location>
        <begin position="386"/>
        <end position="493"/>
    </location>
</feature>
<feature type="transmembrane region" description="Helical" evidence="2">
    <location>
        <begin position="341"/>
        <end position="359"/>
    </location>
</feature>
<dbReference type="Proteomes" id="UP000602759">
    <property type="component" value="Unassembled WGS sequence"/>
</dbReference>
<accession>A0ABR7YRF8</accession>
<reference evidence="4 5" key="1">
    <citation type="submission" date="2020-08" db="EMBL/GenBank/DDBJ databases">
        <title>Sphingobacterium sp. DN00404 isolated from aquaculture water.</title>
        <authorList>
            <person name="Zhang M."/>
        </authorList>
    </citation>
    <scope>NUCLEOTIDE SEQUENCE [LARGE SCALE GENOMIC DNA]</scope>
    <source>
        <strain evidence="4 5">DN00404</strain>
    </source>
</reference>
<evidence type="ECO:0000256" key="2">
    <source>
        <dbReference type="SAM" id="Phobius"/>
    </source>
</evidence>
<evidence type="ECO:0000313" key="5">
    <source>
        <dbReference type="Proteomes" id="UP000602759"/>
    </source>
</evidence>
<dbReference type="Pfam" id="PF00691">
    <property type="entry name" value="OmpA"/>
    <property type="match status" value="1"/>
</dbReference>
<evidence type="ECO:0000259" key="3">
    <source>
        <dbReference type="PROSITE" id="PS51123"/>
    </source>
</evidence>
<feature type="transmembrane region" description="Helical" evidence="2">
    <location>
        <begin position="165"/>
        <end position="187"/>
    </location>
</feature>
<keyword evidence="1 2" id="KW-0472">Membrane</keyword>
<dbReference type="PROSITE" id="PS51123">
    <property type="entry name" value="OMPA_2"/>
    <property type="match status" value="1"/>
</dbReference>
<dbReference type="EMBL" id="JACOIK010000009">
    <property type="protein sequence ID" value="MBD1433916.1"/>
    <property type="molecule type" value="Genomic_DNA"/>
</dbReference>
<dbReference type="Gene3D" id="3.30.1330.60">
    <property type="entry name" value="OmpA-like domain"/>
    <property type="match status" value="1"/>
</dbReference>
<protein>
    <submittedName>
        <fullName evidence="4">OmpA family protein</fullName>
    </submittedName>
</protein>
<evidence type="ECO:0000256" key="1">
    <source>
        <dbReference type="PROSITE-ProRule" id="PRU00473"/>
    </source>
</evidence>
<comment type="caution">
    <text evidence="4">The sequence shown here is derived from an EMBL/GenBank/DDBJ whole genome shotgun (WGS) entry which is preliminary data.</text>
</comment>
<proteinExistence type="predicted"/>
<dbReference type="InterPro" id="IPR036737">
    <property type="entry name" value="OmpA-like_sf"/>
</dbReference>
<sequence>MTKEQAYEKLELPVGTDLQVVRQKFQQMHNEFLMQIEGVAFNPAMKQRMEQQLEELKDAYTLLNESESVNDIIFVTPGPPPLPPSRYSLEELLASLPKNIHVANEADRIILTMNHNNWEEGKSTLIYGLVAAVVVGFFLNGFVSLLADVFHAPHVEISRSTILKILGFASLAFIFCNLMFALLFSGLTNIIGKTIFSISYDSVNIQSKLMGFMLHEASVIWTETKLIEKQEKPPGINFHLQNGEIIEMESRAQDRDLSELKVILKQYQYKYEYEKCIPTTPAYTNTSYKKEGKIFSIQFIYLLSAMLIIGTGVYVAIHQSKMRTNHIHTDNNNNVMKNTRYYFILLVCGIFFSTGTTMAKSHPTIPFLQDTIDAPMVVYVPDIQDIREELHELAKDVRFQYDSSVLPTRSIAILDRVRQLILEQGDAYQFIIRVHSHESGQSAEQAVRYSGMRADALRRYLINQGISSQVLLTQAMGSSKRKCPDEDMETDVD</sequence>
<organism evidence="4 5">
    <name type="scientific">Sphingobacterium micropteri</name>
    <dbReference type="NCBI Taxonomy" id="2763501"/>
    <lineage>
        <taxon>Bacteria</taxon>
        <taxon>Pseudomonadati</taxon>
        <taxon>Bacteroidota</taxon>
        <taxon>Sphingobacteriia</taxon>
        <taxon>Sphingobacteriales</taxon>
        <taxon>Sphingobacteriaceae</taxon>
        <taxon>Sphingobacterium</taxon>
    </lineage>
</organism>
<dbReference type="SUPFAM" id="SSF103088">
    <property type="entry name" value="OmpA-like"/>
    <property type="match status" value="1"/>
</dbReference>
<keyword evidence="2" id="KW-1133">Transmembrane helix</keyword>
<feature type="transmembrane region" description="Helical" evidence="2">
    <location>
        <begin position="125"/>
        <end position="145"/>
    </location>
</feature>
<dbReference type="RefSeq" id="WP_190994859.1">
    <property type="nucleotide sequence ID" value="NZ_JACOIK010000009.1"/>
</dbReference>